<evidence type="ECO:0000313" key="9">
    <source>
        <dbReference type="Proteomes" id="UP000016521"/>
    </source>
</evidence>
<organism evidence="8 9">
    <name type="scientific">Pseudoalteromonas piscicida</name>
    <dbReference type="NCBI Taxonomy" id="43662"/>
    <lineage>
        <taxon>Bacteria</taxon>
        <taxon>Pseudomonadati</taxon>
        <taxon>Pseudomonadota</taxon>
        <taxon>Gammaproteobacteria</taxon>
        <taxon>Alteromonadales</taxon>
        <taxon>Pseudoalteromonadaceae</taxon>
        <taxon>Pseudoalteromonas</taxon>
    </lineage>
</organism>
<protein>
    <recommendedName>
        <fullName evidence="10">Peptidase</fullName>
    </recommendedName>
</protein>
<dbReference type="InterPro" id="IPR027268">
    <property type="entry name" value="Peptidase_M4/M1_CTD_sf"/>
</dbReference>
<dbReference type="Gene3D" id="1.10.390.10">
    <property type="entry name" value="Neutral Protease Domain 2"/>
    <property type="match status" value="1"/>
</dbReference>
<dbReference type="Pfam" id="PF02868">
    <property type="entry name" value="Peptidase_M4_C"/>
    <property type="match status" value="1"/>
</dbReference>
<dbReference type="InterPro" id="IPR001570">
    <property type="entry name" value="Peptidase_M4_C_domain"/>
</dbReference>
<keyword evidence="1" id="KW-0645">Protease</keyword>
<evidence type="ECO:0000256" key="2">
    <source>
        <dbReference type="ARBA" id="ARBA00022723"/>
    </source>
</evidence>
<keyword evidence="2" id="KW-0479">Metal-binding</keyword>
<keyword evidence="9" id="KW-1185">Reference proteome</keyword>
<keyword evidence="4" id="KW-0862">Zinc</keyword>
<evidence type="ECO:0008006" key="10">
    <source>
        <dbReference type="Google" id="ProtNLM"/>
    </source>
</evidence>
<feature type="domain" description="Peptidase M4" evidence="6">
    <location>
        <begin position="5"/>
        <end position="108"/>
    </location>
</feature>
<sequence>MDINIYNLYQSSQYSDAVLRRKKGWPKAQAAEVNFAYESLEYGEAFFESELNVDTTDVDVKCLVNYDIFSNVAMWDKPYLVLGSGDTSLNNMAFAIDVIVHELTHIVLEKDSMLRQGLEHQGINEHICDVIGLTCRYYAYQTPPEDFTWLIGDLIAKDNQRRAIRDLANPGSAHPNDRQTSDLASLMRRPNWQLDTSSYDLLGPLNYLFFVVASSGIRPLEGYGKIWWESVKNVPAHNALFHFLSNLKSTLEEERAQFFSACEQIGLAHIPILEQLLRA</sequence>
<evidence type="ECO:0000256" key="3">
    <source>
        <dbReference type="ARBA" id="ARBA00022801"/>
    </source>
</evidence>
<evidence type="ECO:0000313" key="8">
    <source>
        <dbReference type="EMBL" id="ATD07923.1"/>
    </source>
</evidence>
<proteinExistence type="predicted"/>
<dbReference type="InterPro" id="IPR013856">
    <property type="entry name" value="Peptidase_M4_domain"/>
</dbReference>
<evidence type="ECO:0000259" key="6">
    <source>
        <dbReference type="Pfam" id="PF01447"/>
    </source>
</evidence>
<dbReference type="Gene3D" id="3.10.170.10">
    <property type="match status" value="1"/>
</dbReference>
<dbReference type="PANTHER" id="PTHR43579">
    <property type="match status" value="1"/>
</dbReference>
<evidence type="ECO:0000259" key="7">
    <source>
        <dbReference type="Pfam" id="PF02868"/>
    </source>
</evidence>
<evidence type="ECO:0000256" key="5">
    <source>
        <dbReference type="ARBA" id="ARBA00023049"/>
    </source>
</evidence>
<keyword evidence="3" id="KW-0378">Hydrolase</keyword>
<reference evidence="8 9" key="1">
    <citation type="submission" date="2015-06" db="EMBL/GenBank/DDBJ databases">
        <authorList>
            <person name="Xie B.-B."/>
            <person name="Rong J.-C."/>
            <person name="Qin Q.-L."/>
            <person name="Zhang Y.-Z."/>
        </authorList>
    </citation>
    <scope>NUCLEOTIDE SEQUENCE [LARGE SCALE GENOMIC DNA]</scope>
    <source>
        <strain evidence="8 9">JCM 20779</strain>
    </source>
</reference>
<dbReference type="InterPro" id="IPR052759">
    <property type="entry name" value="Metalloprotease_M4"/>
</dbReference>
<name>A0ABM6NGC8_PSEO7</name>
<keyword evidence="5" id="KW-0482">Metalloprotease</keyword>
<gene>
    <name evidence="8" type="ORF">PPIS_a3068</name>
</gene>
<dbReference type="Pfam" id="PF01447">
    <property type="entry name" value="Peptidase_M4"/>
    <property type="match status" value="1"/>
</dbReference>
<evidence type="ECO:0000256" key="1">
    <source>
        <dbReference type="ARBA" id="ARBA00022670"/>
    </source>
</evidence>
<dbReference type="SUPFAM" id="SSF55486">
    <property type="entry name" value="Metalloproteases ('zincins'), catalytic domain"/>
    <property type="match status" value="1"/>
</dbReference>
<evidence type="ECO:0000256" key="4">
    <source>
        <dbReference type="ARBA" id="ARBA00022833"/>
    </source>
</evidence>
<dbReference type="EMBL" id="CP011924">
    <property type="protein sequence ID" value="ATD07923.1"/>
    <property type="molecule type" value="Genomic_DNA"/>
</dbReference>
<dbReference type="RefSeq" id="WP_010374316.1">
    <property type="nucleotide sequence ID" value="NZ_CP011924.1"/>
</dbReference>
<dbReference type="Proteomes" id="UP000016521">
    <property type="component" value="Chromosome I"/>
</dbReference>
<dbReference type="PANTHER" id="PTHR43579:SF1">
    <property type="entry name" value="NEUTRAL METALLOPROTEINASE"/>
    <property type="match status" value="1"/>
</dbReference>
<feature type="domain" description="Peptidase M4 C-terminal" evidence="7">
    <location>
        <begin position="122"/>
        <end position="231"/>
    </location>
</feature>
<accession>A0ABM6NGC8</accession>